<feature type="compositionally biased region" description="Low complexity" evidence="1">
    <location>
        <begin position="178"/>
        <end position="190"/>
    </location>
</feature>
<gene>
    <name evidence="2" type="ORF">CKF58_07400</name>
</gene>
<feature type="compositionally biased region" description="Polar residues" evidence="1">
    <location>
        <begin position="21"/>
        <end position="35"/>
    </location>
</feature>
<feature type="region of interest" description="Disordered" evidence="1">
    <location>
        <begin position="157"/>
        <end position="194"/>
    </location>
</feature>
<dbReference type="AlphaFoldDB" id="A0A3A1YF90"/>
<feature type="region of interest" description="Disordered" evidence="1">
    <location>
        <begin position="584"/>
        <end position="607"/>
    </location>
</feature>
<feature type="compositionally biased region" description="Basic residues" evidence="1">
    <location>
        <begin position="8"/>
        <end position="19"/>
    </location>
</feature>
<dbReference type="RefSeq" id="WP_119532511.1">
    <property type="nucleotide sequence ID" value="NZ_JBHSSP010000020.1"/>
</dbReference>
<dbReference type="EMBL" id="NRJG01000164">
    <property type="protein sequence ID" value="RIY34894.1"/>
    <property type="molecule type" value="Genomic_DNA"/>
</dbReference>
<sequence length="675" mass="75528">MTTNNNRNGKKGSYQKKGSKNTNNNNRKQSISSDYGNVGGVGVYQEYVSTSGASTYTDQKGKVEETLAYLNKIAKRIKAGKSTSDKEVDVNVSNNAKTKKRDNELLDFKTYDEAVKMNLHNVEKSKNLKTSSVFKLSLDTSNSDLISTTKVLDNTNDKNRVLSSNTRTVDNSTPLSVNSANKSNNKSSSNQGRDSLLNSFIEDVKSYSIKNNRYPLTRDFVRPQSSDNVIYTEYTNNKTSYGREREFVNSLPPQTVEVYKKTKKLFHDLNLVAKNSTDDNTTFHNASIHNVEPSDLGIMTDQRRAKKRKASSLDKQKATEVQKIQFSQSSVTSENNDKCDSLLYVAKRVPRLENNIQIDNVNEILNDTKESDNHIKSSDKSRGYPNFIPITDNINSAAGSKLYVSIGKHHATRNSNVTSMSKQKEKLVADNIELLKNSLANNAEQTSDLNTHVLAAEQKDNENRSAGPKLYLGNGKHEAAKNSDLTPISKHKEKLVADNVQLLDKSLSKNSFESLEQTTSLNTQTSAASVTAKTELSSSKTTSEFKRQGLKPSLESQLQQDVEESPKLYSRRLSRFSRRQRSDVHGNYDVLDPNNQSNKSLADVSKGTIHRQTTNNFNKNKVVAQTNTLLYKKYIVKGSSLDDVTDTCCHIILKPYLHNGKHLTEDDLLDLLEEL</sequence>
<evidence type="ECO:0000313" key="3">
    <source>
        <dbReference type="Proteomes" id="UP000265916"/>
    </source>
</evidence>
<feature type="region of interest" description="Disordered" evidence="1">
    <location>
        <begin position="457"/>
        <end position="487"/>
    </location>
</feature>
<feature type="compositionally biased region" description="Polar residues" evidence="1">
    <location>
        <begin position="161"/>
        <end position="177"/>
    </location>
</feature>
<dbReference type="Proteomes" id="UP000265916">
    <property type="component" value="Unassembled WGS sequence"/>
</dbReference>
<name>A0A3A1YF90_9GAMM</name>
<reference evidence="2 3" key="1">
    <citation type="submission" date="2017-08" db="EMBL/GenBank/DDBJ databases">
        <title>Reclassification of Bisgaard taxon 37 and 44.</title>
        <authorList>
            <person name="Christensen H."/>
        </authorList>
    </citation>
    <scope>NUCLEOTIDE SEQUENCE [LARGE SCALE GENOMIC DNA]</scope>
    <source>
        <strain evidence="2 3">111</strain>
    </source>
</reference>
<feature type="compositionally biased region" description="Low complexity" evidence="1">
    <location>
        <begin position="531"/>
        <end position="542"/>
    </location>
</feature>
<proteinExistence type="predicted"/>
<evidence type="ECO:0000313" key="2">
    <source>
        <dbReference type="EMBL" id="RIY34894.1"/>
    </source>
</evidence>
<organism evidence="2 3">
    <name type="scientific">Psittacicella hinzii</name>
    <dbReference type="NCBI Taxonomy" id="2028575"/>
    <lineage>
        <taxon>Bacteria</taxon>
        <taxon>Pseudomonadati</taxon>
        <taxon>Pseudomonadota</taxon>
        <taxon>Gammaproteobacteria</taxon>
        <taxon>Pasteurellales</taxon>
        <taxon>Psittacicellaceae</taxon>
        <taxon>Psittacicella</taxon>
    </lineage>
</organism>
<feature type="region of interest" description="Disordered" evidence="1">
    <location>
        <begin position="1"/>
        <end position="35"/>
    </location>
</feature>
<feature type="compositionally biased region" description="Polar residues" evidence="1">
    <location>
        <begin position="517"/>
        <end position="529"/>
    </location>
</feature>
<evidence type="ECO:0000256" key="1">
    <source>
        <dbReference type="SAM" id="MobiDB-lite"/>
    </source>
</evidence>
<protein>
    <submittedName>
        <fullName evidence="2">Uncharacterized protein</fullName>
    </submittedName>
</protein>
<comment type="caution">
    <text evidence="2">The sequence shown here is derived from an EMBL/GenBank/DDBJ whole genome shotgun (WGS) entry which is preliminary data.</text>
</comment>
<accession>A0A3A1YF90</accession>
<keyword evidence="3" id="KW-1185">Reference proteome</keyword>
<feature type="region of interest" description="Disordered" evidence="1">
    <location>
        <begin position="517"/>
        <end position="565"/>
    </location>
</feature>